<organism evidence="1 2">
    <name type="scientific">Halteria grandinella</name>
    <dbReference type="NCBI Taxonomy" id="5974"/>
    <lineage>
        <taxon>Eukaryota</taxon>
        <taxon>Sar</taxon>
        <taxon>Alveolata</taxon>
        <taxon>Ciliophora</taxon>
        <taxon>Intramacronucleata</taxon>
        <taxon>Spirotrichea</taxon>
        <taxon>Stichotrichia</taxon>
        <taxon>Sporadotrichida</taxon>
        <taxon>Halteriidae</taxon>
        <taxon>Halteria</taxon>
    </lineage>
</organism>
<evidence type="ECO:0000313" key="1">
    <source>
        <dbReference type="EMBL" id="TNV87372.1"/>
    </source>
</evidence>
<gene>
    <name evidence="1" type="ORF">FGO68_gene4872</name>
</gene>
<protein>
    <submittedName>
        <fullName evidence="1">Uncharacterized protein</fullName>
    </submittedName>
</protein>
<comment type="caution">
    <text evidence="1">The sequence shown here is derived from an EMBL/GenBank/DDBJ whole genome shotgun (WGS) entry which is preliminary data.</text>
</comment>
<keyword evidence="2" id="KW-1185">Reference proteome</keyword>
<name>A0A8J8P5B2_HALGN</name>
<dbReference type="AlphaFoldDB" id="A0A8J8P5B2"/>
<proteinExistence type="predicted"/>
<reference evidence="1" key="1">
    <citation type="submission" date="2019-06" db="EMBL/GenBank/DDBJ databases">
        <authorList>
            <person name="Zheng W."/>
        </authorList>
    </citation>
    <scope>NUCLEOTIDE SEQUENCE</scope>
    <source>
        <strain evidence="1">QDHG01</strain>
    </source>
</reference>
<accession>A0A8J8P5B2</accession>
<dbReference type="Proteomes" id="UP000785679">
    <property type="component" value="Unassembled WGS sequence"/>
</dbReference>
<dbReference type="EMBL" id="RRYP01000476">
    <property type="protein sequence ID" value="TNV87372.1"/>
    <property type="molecule type" value="Genomic_DNA"/>
</dbReference>
<sequence length="206" mass="22189">MKYLNRIRNRENKQLSNESLWESVSSRSECSEPQLWEYSLVLQSWPGATVCSRVGTEPVSLDLVGLEHLFSELLVSSVLDGIDLKSVRVGVHVMVLGEQVRHGVEGGNDACDHADDYLLVGHLALAEVAEVLGHVVGHLGGRGGDAVFVLNHAVVQLRGHGDDHVIVVGVEVAALGNVKTEGGCVVVTSKEVVRVVDQTWLVSVCL</sequence>
<evidence type="ECO:0000313" key="2">
    <source>
        <dbReference type="Proteomes" id="UP000785679"/>
    </source>
</evidence>